<dbReference type="GO" id="GO:0051539">
    <property type="term" value="F:4 iron, 4 sulfur cluster binding"/>
    <property type="evidence" value="ECO:0007669"/>
    <property type="project" value="UniProtKB-KW"/>
</dbReference>
<accession>X1GD54</accession>
<comment type="caution">
    <text evidence="8">The sequence shown here is derived from an EMBL/GenBank/DDBJ whole genome shotgun (WGS) entry which is preliminary data.</text>
</comment>
<dbReference type="GO" id="GO:0016829">
    <property type="term" value="F:lyase activity"/>
    <property type="evidence" value="ECO:0007669"/>
    <property type="project" value="UniProtKB-KW"/>
</dbReference>
<dbReference type="GO" id="GO:0046872">
    <property type="term" value="F:metal ion binding"/>
    <property type="evidence" value="ECO:0007669"/>
    <property type="project" value="UniProtKB-KW"/>
</dbReference>
<dbReference type="AlphaFoldDB" id="X1GD54"/>
<keyword evidence="6" id="KW-0456">Lyase</keyword>
<comment type="similarity">
    <text evidence="1">Belongs to the class-I fumarase family.</text>
</comment>
<dbReference type="PANTHER" id="PTHR30389">
    <property type="entry name" value="FUMARATE HYDRATASE-RELATED"/>
    <property type="match status" value="1"/>
</dbReference>
<gene>
    <name evidence="8" type="ORF">S03H2_16273</name>
</gene>
<evidence type="ECO:0000256" key="5">
    <source>
        <dbReference type="ARBA" id="ARBA00023014"/>
    </source>
</evidence>
<dbReference type="NCBIfam" id="TIGR00722">
    <property type="entry name" value="ttdA_fumA_fumB"/>
    <property type="match status" value="1"/>
</dbReference>
<name>X1GD54_9ZZZZ</name>
<dbReference type="InterPro" id="IPR004646">
    <property type="entry name" value="Fe-S_hydro-lyase_TtdA-typ_cat"/>
</dbReference>
<reference evidence="8" key="1">
    <citation type="journal article" date="2014" name="Front. Microbiol.">
        <title>High frequency of phylogenetically diverse reductive dehalogenase-homologous genes in deep subseafloor sedimentary metagenomes.</title>
        <authorList>
            <person name="Kawai M."/>
            <person name="Futagami T."/>
            <person name="Toyoda A."/>
            <person name="Takaki Y."/>
            <person name="Nishi S."/>
            <person name="Hori S."/>
            <person name="Arai W."/>
            <person name="Tsubouchi T."/>
            <person name="Morono Y."/>
            <person name="Uchiyama I."/>
            <person name="Ito T."/>
            <person name="Fujiyama A."/>
            <person name="Inagaki F."/>
            <person name="Takami H."/>
        </authorList>
    </citation>
    <scope>NUCLEOTIDE SEQUENCE</scope>
    <source>
        <strain evidence="8">Expedition CK06-06</strain>
    </source>
</reference>
<protein>
    <recommendedName>
        <fullName evidence="7">Fe-S hydro-lyase tartrate dehydratase alpha-type catalytic domain-containing protein</fullName>
    </recommendedName>
</protein>
<organism evidence="8">
    <name type="scientific">marine sediment metagenome</name>
    <dbReference type="NCBI Taxonomy" id="412755"/>
    <lineage>
        <taxon>unclassified sequences</taxon>
        <taxon>metagenomes</taxon>
        <taxon>ecological metagenomes</taxon>
    </lineage>
</organism>
<keyword evidence="4" id="KW-0408">Iron</keyword>
<keyword evidence="2" id="KW-0004">4Fe-4S</keyword>
<dbReference type="PANTHER" id="PTHR30389:SF17">
    <property type="entry name" value="L(+)-TARTRATE DEHYDRATASE SUBUNIT ALPHA-RELATED"/>
    <property type="match status" value="1"/>
</dbReference>
<evidence type="ECO:0000256" key="1">
    <source>
        <dbReference type="ARBA" id="ARBA00008876"/>
    </source>
</evidence>
<evidence type="ECO:0000313" key="8">
    <source>
        <dbReference type="EMBL" id="GAH39514.1"/>
    </source>
</evidence>
<evidence type="ECO:0000256" key="2">
    <source>
        <dbReference type="ARBA" id="ARBA00022485"/>
    </source>
</evidence>
<keyword evidence="3" id="KW-0479">Metal-binding</keyword>
<dbReference type="EMBL" id="BARU01008306">
    <property type="protein sequence ID" value="GAH39514.1"/>
    <property type="molecule type" value="Genomic_DNA"/>
</dbReference>
<evidence type="ECO:0000256" key="6">
    <source>
        <dbReference type="ARBA" id="ARBA00023239"/>
    </source>
</evidence>
<dbReference type="Pfam" id="PF05681">
    <property type="entry name" value="Fumerase"/>
    <property type="match status" value="1"/>
</dbReference>
<evidence type="ECO:0000256" key="3">
    <source>
        <dbReference type="ARBA" id="ARBA00022723"/>
    </source>
</evidence>
<sequence>MVHPLTRKNTGDNSGAGVPNIELEYDSALSFVELVISFKGCGAELGNAVKIFTPAQIGENAKGIKEFVIDTVIKAGGKPCPPFALGIGIGGQMDVAAKLSRRAVSTRKWTDHNPDPDLAAMEEELLDKINQLGIGPGGIGGKSTALAVKIGMSYTHTAICPVALNFHCWVARRAGMRIYPDGKIQYLFGEEDK</sequence>
<feature type="domain" description="Fe-S hydro-lyase tartrate dehydratase alpha-type catalytic" evidence="7">
    <location>
        <begin position="2"/>
        <end position="176"/>
    </location>
</feature>
<dbReference type="InterPro" id="IPR051208">
    <property type="entry name" value="Class-I_Fumarase/Tartrate_DH"/>
</dbReference>
<evidence type="ECO:0000259" key="7">
    <source>
        <dbReference type="Pfam" id="PF05681"/>
    </source>
</evidence>
<proteinExistence type="inferred from homology"/>
<keyword evidence="5" id="KW-0411">Iron-sulfur</keyword>
<evidence type="ECO:0000256" key="4">
    <source>
        <dbReference type="ARBA" id="ARBA00023004"/>
    </source>
</evidence>